<dbReference type="AlphaFoldDB" id="A0AAV0VF74"/>
<accession>A0AAV0VF74</accession>
<evidence type="ECO:0000256" key="1">
    <source>
        <dbReference type="SAM" id="MobiDB-lite"/>
    </source>
</evidence>
<dbReference type="EMBL" id="CANTFM010002377">
    <property type="protein sequence ID" value="CAI5746211.1"/>
    <property type="molecule type" value="Genomic_DNA"/>
</dbReference>
<protein>
    <submittedName>
        <fullName evidence="2">Uncharacterized protein</fullName>
    </submittedName>
</protein>
<comment type="caution">
    <text evidence="2">The sequence shown here is derived from an EMBL/GenBank/DDBJ whole genome shotgun (WGS) entry which is preliminary data.</text>
</comment>
<gene>
    <name evidence="2" type="ORF">PDE001_LOCUS11220</name>
</gene>
<evidence type="ECO:0000313" key="2">
    <source>
        <dbReference type="EMBL" id="CAI5746211.1"/>
    </source>
</evidence>
<name>A0AAV0VF74_9STRA</name>
<feature type="region of interest" description="Disordered" evidence="1">
    <location>
        <begin position="1"/>
        <end position="46"/>
    </location>
</feature>
<proteinExistence type="predicted"/>
<keyword evidence="3" id="KW-1185">Reference proteome</keyword>
<organism evidence="2 3">
    <name type="scientific">Peronospora destructor</name>
    <dbReference type="NCBI Taxonomy" id="86335"/>
    <lineage>
        <taxon>Eukaryota</taxon>
        <taxon>Sar</taxon>
        <taxon>Stramenopiles</taxon>
        <taxon>Oomycota</taxon>
        <taxon>Peronosporomycetes</taxon>
        <taxon>Peronosporales</taxon>
        <taxon>Peronosporaceae</taxon>
        <taxon>Peronospora</taxon>
    </lineage>
</organism>
<reference evidence="2" key="1">
    <citation type="submission" date="2022-12" db="EMBL/GenBank/DDBJ databases">
        <authorList>
            <person name="Webb A."/>
        </authorList>
    </citation>
    <scope>NUCLEOTIDE SEQUENCE</scope>
    <source>
        <strain evidence="2">Pd1</strain>
    </source>
</reference>
<dbReference type="Proteomes" id="UP001162029">
    <property type="component" value="Unassembled WGS sequence"/>
</dbReference>
<evidence type="ECO:0000313" key="3">
    <source>
        <dbReference type="Proteomes" id="UP001162029"/>
    </source>
</evidence>
<sequence length="191" mass="21087">MSEGVEAAQLEPTATTSEASVIKGEPTSGVEHQPGVPGQEGKDGEVRPKEMFEAVVEAIKISPLDPPHEAWIATVAELYAIAHDTVTIAAELVPTGKQRFPTLRSEKPILFKFFEEACIISEGSFVKWEQYAQTVTHDLYNTSWSFKNIMQSMISKVKWARAKPLNRWAAKVKSGIEYKGTRHSNTAARGT</sequence>